<sequence>MSDELILGIDGGGSKVLVALADKSGKIVRTSRGRGVNPMDNPDWHRELEQQLLPFRDEAGLAAIAAALPAYGEVTHFSELQRSAIESLFPNIRQQVLNDVDAAHLGAFAGQPGILILSGTGSMAWARNEKGQYARTGGWGDVIGDEGSSHWIGQRALNLVSQSLDGRAPATTLADTLLVHLGIDAADPMNGLGRWVSSLSNQRADIAAISVLVDQAAEGGDEGAIKLIELAADELAKHYRAIAGHCGPDALWTYAGGTFLSRILLEALKRKIGKTPASPKLPPIGGALLVAAKLLGWPLDEGWFGQVAASADNAAAHLDKN</sequence>
<dbReference type="PANTHER" id="PTHR43190:SF3">
    <property type="entry name" value="N-ACETYL-D-GLUCOSAMINE KINASE"/>
    <property type="match status" value="1"/>
</dbReference>
<dbReference type="Pfam" id="PF01869">
    <property type="entry name" value="BcrAD_BadFG"/>
    <property type="match status" value="1"/>
</dbReference>
<organism evidence="2 3">
    <name type="scientific">Phyllobacterium myrsinacearum</name>
    <dbReference type="NCBI Taxonomy" id="28101"/>
    <lineage>
        <taxon>Bacteria</taxon>
        <taxon>Pseudomonadati</taxon>
        <taxon>Pseudomonadota</taxon>
        <taxon>Alphaproteobacteria</taxon>
        <taxon>Hyphomicrobiales</taxon>
        <taxon>Phyllobacteriaceae</taxon>
        <taxon>Phyllobacterium</taxon>
    </lineage>
</organism>
<accession>A0A839ELR0</accession>
<dbReference type="Gene3D" id="3.30.420.40">
    <property type="match status" value="2"/>
</dbReference>
<dbReference type="PANTHER" id="PTHR43190">
    <property type="entry name" value="N-ACETYL-D-GLUCOSAMINE KINASE"/>
    <property type="match status" value="1"/>
</dbReference>
<dbReference type="EMBL" id="JACGXN010000003">
    <property type="protein sequence ID" value="MBA8879218.1"/>
    <property type="molecule type" value="Genomic_DNA"/>
</dbReference>
<dbReference type="InterPro" id="IPR043129">
    <property type="entry name" value="ATPase_NBD"/>
</dbReference>
<name>A0A839ELR0_9HYPH</name>
<dbReference type="Proteomes" id="UP000549052">
    <property type="component" value="Unassembled WGS sequence"/>
</dbReference>
<keyword evidence="2" id="KW-0808">Transferase</keyword>
<protein>
    <submittedName>
        <fullName evidence="2">N-acetylglucosamine kinase-like BadF-type ATPase</fullName>
    </submittedName>
</protein>
<feature type="domain" description="ATPase BadF/BadG/BcrA/BcrD type" evidence="1">
    <location>
        <begin position="7"/>
        <end position="291"/>
    </location>
</feature>
<evidence type="ECO:0000313" key="2">
    <source>
        <dbReference type="EMBL" id="MBA8879218.1"/>
    </source>
</evidence>
<dbReference type="InterPro" id="IPR052519">
    <property type="entry name" value="Euk-type_GlcNAc_Kinase"/>
</dbReference>
<proteinExistence type="predicted"/>
<dbReference type="CDD" id="cd24007">
    <property type="entry name" value="ASKHA_NBD_eukNAGK-like"/>
    <property type="match status" value="1"/>
</dbReference>
<reference evidence="2 3" key="1">
    <citation type="submission" date="2020-07" db="EMBL/GenBank/DDBJ databases">
        <title>Genomic Encyclopedia of Type Strains, Phase IV (KMG-V): Genome sequencing to study the core and pangenomes of soil and plant-associated prokaryotes.</title>
        <authorList>
            <person name="Whitman W."/>
        </authorList>
    </citation>
    <scope>NUCLEOTIDE SEQUENCE [LARGE SCALE GENOMIC DNA]</scope>
    <source>
        <strain evidence="2 3">AN3</strain>
    </source>
</reference>
<dbReference type="InterPro" id="IPR002731">
    <property type="entry name" value="ATPase_BadF"/>
</dbReference>
<gene>
    <name evidence="2" type="ORF">FHW16_002936</name>
</gene>
<comment type="caution">
    <text evidence="2">The sequence shown here is derived from an EMBL/GenBank/DDBJ whole genome shotgun (WGS) entry which is preliminary data.</text>
</comment>
<dbReference type="SUPFAM" id="SSF53067">
    <property type="entry name" value="Actin-like ATPase domain"/>
    <property type="match status" value="2"/>
</dbReference>
<dbReference type="GO" id="GO:0016301">
    <property type="term" value="F:kinase activity"/>
    <property type="evidence" value="ECO:0007669"/>
    <property type="project" value="UniProtKB-KW"/>
</dbReference>
<evidence type="ECO:0000313" key="3">
    <source>
        <dbReference type="Proteomes" id="UP000549052"/>
    </source>
</evidence>
<keyword evidence="2" id="KW-0418">Kinase</keyword>
<keyword evidence="3" id="KW-1185">Reference proteome</keyword>
<dbReference type="AlphaFoldDB" id="A0A839ELR0"/>
<evidence type="ECO:0000259" key="1">
    <source>
        <dbReference type="Pfam" id="PF01869"/>
    </source>
</evidence>
<dbReference type="RefSeq" id="WP_182549854.1">
    <property type="nucleotide sequence ID" value="NZ_JACGXN010000003.1"/>
</dbReference>